<dbReference type="AlphaFoldDB" id="A0A9J6ZGH0"/>
<evidence type="ECO:0000256" key="1">
    <source>
        <dbReference type="SAM" id="SignalP"/>
    </source>
</evidence>
<keyword evidence="1" id="KW-0732">Signal</keyword>
<gene>
    <name evidence="2" type="ORF">NAG76_02440</name>
</gene>
<feature type="chain" id="PRO_5039913082" evidence="1">
    <location>
        <begin position="25"/>
        <end position="137"/>
    </location>
</feature>
<accession>A0A9J6ZGH0</accession>
<sequence length="137" mass="15585">MRRKTTKLVLIVFVFMTISGFANANTPQPPLMSIETIPAPEGNWVYLPEGNGEMVIHVSTAYTNTLNVWRVPTGTQQWENRTLICNEKGNKDDRTCIWRYTKDDTIHDHFVVEASGEGGSIKDSINVSRRHDEDHPQ</sequence>
<name>A0A9J6ZGH0_9BACL</name>
<proteinExistence type="predicted"/>
<dbReference type="EMBL" id="CP097899">
    <property type="protein sequence ID" value="URN95135.1"/>
    <property type="molecule type" value="Genomic_DNA"/>
</dbReference>
<dbReference type="KEGG" id="plig:NAG76_02440"/>
<protein>
    <submittedName>
        <fullName evidence="2">Uncharacterized protein</fullName>
    </submittedName>
</protein>
<dbReference type="Proteomes" id="UP001056756">
    <property type="component" value="Chromosome"/>
</dbReference>
<evidence type="ECO:0000313" key="3">
    <source>
        <dbReference type="Proteomes" id="UP001056756"/>
    </source>
</evidence>
<reference evidence="2" key="1">
    <citation type="submission" date="2022-05" db="EMBL/GenBank/DDBJ databases">
        <title>Novel bacterial taxa in a minimal lignocellulolytic consortium and its capacity to transform plastics disclosed by genome-resolved metagenomics.</title>
        <authorList>
            <person name="Rodriguez C.A.D."/>
            <person name="Diaz-Garcia L."/>
            <person name="Herrera K."/>
            <person name="Tarazona N.A."/>
            <person name="Sproer C."/>
            <person name="Overmann J."/>
            <person name="Jimenez D.J."/>
        </authorList>
    </citation>
    <scope>NUCLEOTIDE SEQUENCE</scope>
    <source>
        <strain evidence="2">MAG5</strain>
    </source>
</reference>
<feature type="signal peptide" evidence="1">
    <location>
        <begin position="1"/>
        <end position="24"/>
    </location>
</feature>
<evidence type="ECO:0000313" key="2">
    <source>
        <dbReference type="EMBL" id="URN95135.1"/>
    </source>
</evidence>
<organism evidence="2 3">
    <name type="scientific">Candidatus Pristimantibacillus lignocellulolyticus</name>
    <dbReference type="NCBI Taxonomy" id="2994561"/>
    <lineage>
        <taxon>Bacteria</taxon>
        <taxon>Bacillati</taxon>
        <taxon>Bacillota</taxon>
        <taxon>Bacilli</taxon>
        <taxon>Bacillales</taxon>
        <taxon>Paenibacillaceae</taxon>
        <taxon>Candidatus Pristimantibacillus</taxon>
    </lineage>
</organism>